<dbReference type="PANTHER" id="PTHR34291:SF7">
    <property type="entry name" value="PROTEIN, PUTATIVE-RELATED"/>
    <property type="match status" value="1"/>
</dbReference>
<dbReference type="InterPro" id="IPR037699">
    <property type="entry name" value="At5g65660-like"/>
</dbReference>
<name>A0A2P6PG29_ROSCH</name>
<evidence type="ECO:0008006" key="5">
    <source>
        <dbReference type="Google" id="ProtNLM"/>
    </source>
</evidence>
<evidence type="ECO:0000256" key="2">
    <source>
        <dbReference type="SAM" id="Phobius"/>
    </source>
</evidence>
<dbReference type="Gramene" id="PRQ20894">
    <property type="protein sequence ID" value="PRQ20894"/>
    <property type="gene ID" value="RchiOBHm_Chr7g0233121"/>
</dbReference>
<dbReference type="STRING" id="74649.A0A2P6PG29"/>
<sequence length="124" mass="13868">MENDEVSTRPSLAFPLGLALLLLMLLSISTFFFCCLYWDRVRSLFISSLDQDQDPEANLDQKPARPKTMENQNQLQSLPVLMPGDQVPKFIAIACPCELPAVEKKITVIVDEPTRLCHASTVCS</sequence>
<reference evidence="3 4" key="1">
    <citation type="journal article" date="2018" name="Nat. Genet.">
        <title>The Rosa genome provides new insights in the design of modern roses.</title>
        <authorList>
            <person name="Bendahmane M."/>
        </authorList>
    </citation>
    <scope>NUCLEOTIDE SEQUENCE [LARGE SCALE GENOMIC DNA]</scope>
    <source>
        <strain evidence="4">cv. Old Blush</strain>
    </source>
</reference>
<dbReference type="EMBL" id="PDCK01000045">
    <property type="protein sequence ID" value="PRQ20894.1"/>
    <property type="molecule type" value="Genomic_DNA"/>
</dbReference>
<evidence type="ECO:0000313" key="4">
    <source>
        <dbReference type="Proteomes" id="UP000238479"/>
    </source>
</evidence>
<dbReference type="PANTHER" id="PTHR34291">
    <property type="entry name" value="HYDROXYPROLINE-RICH GLYCOPROTEIN FAMILY PROTEIN"/>
    <property type="match status" value="1"/>
</dbReference>
<keyword evidence="4" id="KW-1185">Reference proteome</keyword>
<feature type="region of interest" description="Disordered" evidence="1">
    <location>
        <begin position="53"/>
        <end position="72"/>
    </location>
</feature>
<dbReference type="Proteomes" id="UP000238479">
    <property type="component" value="Chromosome 7"/>
</dbReference>
<gene>
    <name evidence="3" type="ORF">RchiOBHm_Chr7g0233121</name>
</gene>
<proteinExistence type="predicted"/>
<accession>A0A2P6PG29</accession>
<evidence type="ECO:0000313" key="3">
    <source>
        <dbReference type="EMBL" id="PRQ20894.1"/>
    </source>
</evidence>
<organism evidence="3 4">
    <name type="scientific">Rosa chinensis</name>
    <name type="common">China rose</name>
    <dbReference type="NCBI Taxonomy" id="74649"/>
    <lineage>
        <taxon>Eukaryota</taxon>
        <taxon>Viridiplantae</taxon>
        <taxon>Streptophyta</taxon>
        <taxon>Embryophyta</taxon>
        <taxon>Tracheophyta</taxon>
        <taxon>Spermatophyta</taxon>
        <taxon>Magnoliopsida</taxon>
        <taxon>eudicotyledons</taxon>
        <taxon>Gunneridae</taxon>
        <taxon>Pentapetalae</taxon>
        <taxon>rosids</taxon>
        <taxon>fabids</taxon>
        <taxon>Rosales</taxon>
        <taxon>Rosaceae</taxon>
        <taxon>Rosoideae</taxon>
        <taxon>Rosoideae incertae sedis</taxon>
        <taxon>Rosa</taxon>
    </lineage>
</organism>
<keyword evidence="2" id="KW-0812">Transmembrane</keyword>
<dbReference type="OMA" id="TACPCQP"/>
<keyword evidence="2" id="KW-1133">Transmembrane helix</keyword>
<comment type="caution">
    <text evidence="3">The sequence shown here is derived from an EMBL/GenBank/DDBJ whole genome shotgun (WGS) entry which is preliminary data.</text>
</comment>
<evidence type="ECO:0000256" key="1">
    <source>
        <dbReference type="SAM" id="MobiDB-lite"/>
    </source>
</evidence>
<keyword evidence="2" id="KW-0472">Membrane</keyword>
<protein>
    <recommendedName>
        <fullName evidence="5">Hydroxyproline-rich glycoprotein family protein</fullName>
    </recommendedName>
</protein>
<feature type="transmembrane region" description="Helical" evidence="2">
    <location>
        <begin position="12"/>
        <end position="38"/>
    </location>
</feature>
<dbReference type="AlphaFoldDB" id="A0A2P6PG29"/>